<dbReference type="GO" id="GO:0003723">
    <property type="term" value="F:RNA binding"/>
    <property type="evidence" value="ECO:0007669"/>
    <property type="project" value="InterPro"/>
</dbReference>
<evidence type="ECO:0000313" key="4">
    <source>
        <dbReference type="Proteomes" id="UP000834106"/>
    </source>
</evidence>
<feature type="repeat" description="PPR" evidence="2">
    <location>
        <begin position="248"/>
        <end position="282"/>
    </location>
</feature>
<dbReference type="Pfam" id="PF13041">
    <property type="entry name" value="PPR_2"/>
    <property type="match status" value="1"/>
</dbReference>
<keyword evidence="1" id="KW-0677">Repeat</keyword>
<evidence type="ECO:0008006" key="5">
    <source>
        <dbReference type="Google" id="ProtNLM"/>
    </source>
</evidence>
<dbReference type="PANTHER" id="PTHR47926:SF352">
    <property type="entry name" value="REPEAT-CONTAINING PROTEIN, PUTATIVE-RELATED"/>
    <property type="match status" value="1"/>
</dbReference>
<accession>A0AAD1ZY38</accession>
<dbReference type="GO" id="GO:0009451">
    <property type="term" value="P:RNA modification"/>
    <property type="evidence" value="ECO:0007669"/>
    <property type="project" value="InterPro"/>
</dbReference>
<evidence type="ECO:0000313" key="3">
    <source>
        <dbReference type="EMBL" id="CAI9775207.1"/>
    </source>
</evidence>
<dbReference type="InterPro" id="IPR002885">
    <property type="entry name" value="PPR_rpt"/>
</dbReference>
<sequence>MKELKHVHAQMITCGLETNSFAISRILAFCSDPFHGSLSYGYKIFEQIQNPTICICNTMIKACLLKDEYIKSIQIFKDMLRNGICPDNYTLPYVLKTCAKMKRLDLGELIHGYCLKLGFLFDNYVGNTLILMYSGFDDMEAAKCVFDEFSWHCVVSWTVLISGYAKIGDVYTARLVFDEAPLKDRGIWGAMISGAPSEAAIAWRALLSACCRQGQINEAEMLENMMKRGGQINEAEVAAKRIVQLERHSGAYILLSNVYSDAGKYDEARRIRKAMKSRGVEKTPGCSSVEINGVVHEFIAGEKTHLQMDKVYELLQIINKHLDFSQSNSSLLPLQTGGIRSLPN</sequence>
<dbReference type="NCBIfam" id="TIGR00756">
    <property type="entry name" value="PPR"/>
    <property type="match status" value="2"/>
</dbReference>
<feature type="repeat" description="PPR" evidence="2">
    <location>
        <begin position="199"/>
        <end position="233"/>
    </location>
</feature>
<evidence type="ECO:0000256" key="2">
    <source>
        <dbReference type="PROSITE-ProRule" id="PRU00708"/>
    </source>
</evidence>
<dbReference type="PROSITE" id="PS51375">
    <property type="entry name" value="PPR"/>
    <property type="match status" value="3"/>
</dbReference>
<dbReference type="InterPro" id="IPR046848">
    <property type="entry name" value="E_motif"/>
</dbReference>
<dbReference type="InterPro" id="IPR011990">
    <property type="entry name" value="TPR-like_helical_dom_sf"/>
</dbReference>
<dbReference type="AlphaFoldDB" id="A0AAD1ZY38"/>
<dbReference type="Gene3D" id="1.25.40.10">
    <property type="entry name" value="Tetratricopeptide repeat domain"/>
    <property type="match status" value="3"/>
</dbReference>
<dbReference type="EMBL" id="OU503048">
    <property type="protein sequence ID" value="CAI9775207.1"/>
    <property type="molecule type" value="Genomic_DNA"/>
</dbReference>
<evidence type="ECO:0000256" key="1">
    <source>
        <dbReference type="ARBA" id="ARBA00022737"/>
    </source>
</evidence>
<keyword evidence="4" id="KW-1185">Reference proteome</keyword>
<dbReference type="InterPro" id="IPR046960">
    <property type="entry name" value="PPR_At4g14850-like_plant"/>
</dbReference>
<proteinExistence type="predicted"/>
<reference evidence="3" key="1">
    <citation type="submission" date="2023-05" db="EMBL/GenBank/DDBJ databases">
        <authorList>
            <person name="Huff M."/>
        </authorList>
    </citation>
    <scope>NUCLEOTIDE SEQUENCE</scope>
</reference>
<protein>
    <recommendedName>
        <fullName evidence="5">Pentatricopeptide repeat-containing protein</fullName>
    </recommendedName>
</protein>
<name>A0AAD1ZY38_9LAMI</name>
<dbReference type="PANTHER" id="PTHR47926">
    <property type="entry name" value="PENTATRICOPEPTIDE REPEAT-CONTAINING PROTEIN"/>
    <property type="match status" value="1"/>
</dbReference>
<dbReference type="Pfam" id="PF20431">
    <property type="entry name" value="E_motif"/>
    <property type="match status" value="1"/>
</dbReference>
<organism evidence="3 4">
    <name type="scientific">Fraxinus pennsylvanica</name>
    <dbReference type="NCBI Taxonomy" id="56036"/>
    <lineage>
        <taxon>Eukaryota</taxon>
        <taxon>Viridiplantae</taxon>
        <taxon>Streptophyta</taxon>
        <taxon>Embryophyta</taxon>
        <taxon>Tracheophyta</taxon>
        <taxon>Spermatophyta</taxon>
        <taxon>Magnoliopsida</taxon>
        <taxon>eudicotyledons</taxon>
        <taxon>Gunneridae</taxon>
        <taxon>Pentapetalae</taxon>
        <taxon>asterids</taxon>
        <taxon>lamiids</taxon>
        <taxon>Lamiales</taxon>
        <taxon>Oleaceae</taxon>
        <taxon>Oleeae</taxon>
        <taxon>Fraxinus</taxon>
    </lineage>
</organism>
<gene>
    <name evidence="3" type="ORF">FPE_LOCUS22637</name>
</gene>
<feature type="repeat" description="PPR" evidence="2">
    <location>
        <begin position="52"/>
        <end position="86"/>
    </location>
</feature>
<dbReference type="Proteomes" id="UP000834106">
    <property type="component" value="Chromosome 13"/>
</dbReference>
<dbReference type="Pfam" id="PF01535">
    <property type="entry name" value="PPR"/>
    <property type="match status" value="2"/>
</dbReference>